<dbReference type="Proteomes" id="UP001247805">
    <property type="component" value="Unassembled WGS sequence"/>
</dbReference>
<dbReference type="Gene3D" id="1.20.1440.120">
    <property type="entry name" value="Recombination protein O, C-terminal domain"/>
    <property type="match status" value="1"/>
</dbReference>
<dbReference type="PANTHER" id="PTHR33991">
    <property type="entry name" value="DNA REPAIR PROTEIN RECO"/>
    <property type="match status" value="1"/>
</dbReference>
<dbReference type="PANTHER" id="PTHR33991:SF1">
    <property type="entry name" value="DNA REPAIR PROTEIN RECO"/>
    <property type="match status" value="1"/>
</dbReference>
<dbReference type="NCBIfam" id="TIGR00613">
    <property type="entry name" value="reco"/>
    <property type="match status" value="1"/>
</dbReference>
<dbReference type="EMBL" id="JAWDIO010000002">
    <property type="protein sequence ID" value="MDU0354168.1"/>
    <property type="molecule type" value="Genomic_DNA"/>
</dbReference>
<dbReference type="InterPro" id="IPR037278">
    <property type="entry name" value="ARFGAP/RecO"/>
</dbReference>
<comment type="caution">
    <text evidence="1">The sequence shown here is derived from an EMBL/GenBank/DDBJ whole genome shotgun (WGS) entry which is preliminary data.</text>
</comment>
<dbReference type="InterPro" id="IPR042242">
    <property type="entry name" value="RecO_C"/>
</dbReference>
<dbReference type="RefSeq" id="WP_316025787.1">
    <property type="nucleotide sequence ID" value="NZ_JAWDIO010000002.1"/>
</dbReference>
<dbReference type="InterPro" id="IPR003717">
    <property type="entry name" value="RecO"/>
</dbReference>
<name>A0ABU3SW00_9ALTE</name>
<evidence type="ECO:0000313" key="1">
    <source>
        <dbReference type="EMBL" id="MDU0354168.1"/>
    </source>
</evidence>
<dbReference type="SUPFAM" id="SSF57863">
    <property type="entry name" value="ArfGap/RecO-like zinc finger"/>
    <property type="match status" value="1"/>
</dbReference>
<reference evidence="1 2" key="1">
    <citation type="submission" date="2023-10" db="EMBL/GenBank/DDBJ databases">
        <title>Glaciecola aquimarina strain GGW-M5 nov., isolated from a coastal seawater.</title>
        <authorList>
            <person name="Bayburt H."/>
            <person name="Kim J.M."/>
            <person name="Choi B.J."/>
            <person name="Jeon C.O."/>
        </authorList>
    </citation>
    <scope>NUCLEOTIDE SEQUENCE [LARGE SCALE GENOMIC DNA]</scope>
    <source>
        <strain evidence="1 2">KCTC 32108</strain>
    </source>
</reference>
<evidence type="ECO:0000313" key="2">
    <source>
        <dbReference type="Proteomes" id="UP001247805"/>
    </source>
</evidence>
<proteinExistence type="predicted"/>
<protein>
    <submittedName>
        <fullName evidence="1">DNA repair protein RecO</fullName>
    </submittedName>
</protein>
<gene>
    <name evidence="1" type="primary">recO</name>
    <name evidence="1" type="ORF">RS130_09690</name>
</gene>
<accession>A0ABU3SW00</accession>
<sequence>MRNLYQLESSASMYRLTGHHLFSAMYINEILNRLLPKEVPHPELYSLYQKSLELLNSDCKIEPCLREFELNLLTELGYGFDLTCEFDSGQAIDPNSEYCLVLEQGMKRIGPDFKGAGRFYGNALLQMSELTWTPASLHCAKYINRTALTHLLGSKPLKSRELFLQTWHTKSSFVEQKG</sequence>
<dbReference type="Pfam" id="PF02565">
    <property type="entry name" value="RecO_C"/>
    <property type="match status" value="1"/>
</dbReference>
<organism evidence="1 2">
    <name type="scientific">Paraglaciecola aquimarina</name>
    <dbReference type="NCBI Taxonomy" id="1235557"/>
    <lineage>
        <taxon>Bacteria</taxon>
        <taxon>Pseudomonadati</taxon>
        <taxon>Pseudomonadota</taxon>
        <taxon>Gammaproteobacteria</taxon>
        <taxon>Alteromonadales</taxon>
        <taxon>Alteromonadaceae</taxon>
        <taxon>Paraglaciecola</taxon>
    </lineage>
</organism>
<keyword evidence="2" id="KW-1185">Reference proteome</keyword>